<dbReference type="EMBL" id="MBTG01000001">
    <property type="protein sequence ID" value="OPH61815.1"/>
    <property type="molecule type" value="Genomic_DNA"/>
</dbReference>
<dbReference type="STRING" id="1469647.BC351_00820"/>
<proteinExistence type="predicted"/>
<feature type="region of interest" description="Disordered" evidence="1">
    <location>
        <begin position="59"/>
        <end position="93"/>
    </location>
</feature>
<reference evidence="3" key="1">
    <citation type="submission" date="2016-07" db="EMBL/GenBank/DDBJ databases">
        <authorList>
            <person name="Florea S."/>
            <person name="Webb J.S."/>
            <person name="Jaromczyk J."/>
            <person name="Schardl C.L."/>
        </authorList>
    </citation>
    <scope>NUCLEOTIDE SEQUENCE [LARGE SCALE GENOMIC DNA]</scope>
    <source>
        <strain evidence="3">CY1</strain>
    </source>
</reference>
<dbReference type="AlphaFoldDB" id="A0A1V4HTB4"/>
<evidence type="ECO:0008006" key="4">
    <source>
        <dbReference type="Google" id="ProtNLM"/>
    </source>
</evidence>
<evidence type="ECO:0000313" key="3">
    <source>
        <dbReference type="Proteomes" id="UP000190626"/>
    </source>
</evidence>
<gene>
    <name evidence="2" type="ORF">BC351_00820</name>
</gene>
<name>A0A1V4HTB4_9BACL</name>
<sequence length="144" mass="16918">MDLNYHWIVGYYPKINGYYAQASIYLGKNSKPRYKTLYLHRYILNAVENDNIYVHHKDHKQTLDNRKSNLIGTSNENNSKDRKGKNKNNKTGYRNVTFTEGRYVVQLQVEGRNKRIATFEDPHEAGAFAKEMRLKYYGDFSGLD</sequence>
<comment type="caution">
    <text evidence="2">The sequence shown here is derived from an EMBL/GenBank/DDBJ whole genome shotgun (WGS) entry which is preliminary data.</text>
</comment>
<keyword evidence="3" id="KW-1185">Reference proteome</keyword>
<evidence type="ECO:0000256" key="1">
    <source>
        <dbReference type="SAM" id="MobiDB-lite"/>
    </source>
</evidence>
<dbReference type="Proteomes" id="UP000190626">
    <property type="component" value="Unassembled WGS sequence"/>
</dbReference>
<feature type="compositionally biased region" description="Polar residues" evidence="1">
    <location>
        <begin position="68"/>
        <end position="77"/>
    </location>
</feature>
<evidence type="ECO:0000313" key="2">
    <source>
        <dbReference type="EMBL" id="OPH61815.1"/>
    </source>
</evidence>
<accession>A0A1V4HTB4</accession>
<protein>
    <recommendedName>
        <fullName evidence="4">HNH nuclease domain-containing protein</fullName>
    </recommendedName>
</protein>
<organism evidence="2 3">
    <name type="scientific">Paenibacillus ferrarius</name>
    <dbReference type="NCBI Taxonomy" id="1469647"/>
    <lineage>
        <taxon>Bacteria</taxon>
        <taxon>Bacillati</taxon>
        <taxon>Bacillota</taxon>
        <taxon>Bacilli</taxon>
        <taxon>Bacillales</taxon>
        <taxon>Paenibacillaceae</taxon>
        <taxon>Paenibacillus</taxon>
    </lineage>
</organism>